<dbReference type="GO" id="GO:0005524">
    <property type="term" value="F:ATP binding"/>
    <property type="evidence" value="ECO:0007669"/>
    <property type="project" value="UniProtKB-KW"/>
</dbReference>
<dbReference type="InterPro" id="IPR027417">
    <property type="entry name" value="P-loop_NTPase"/>
</dbReference>
<keyword evidence="12" id="KW-1185">Reference proteome</keyword>
<keyword evidence="6 8" id="KW-1133">Transmembrane helix</keyword>
<dbReference type="OrthoDB" id="8554730at2"/>
<dbReference type="GO" id="GO:0005886">
    <property type="term" value="C:plasma membrane"/>
    <property type="evidence" value="ECO:0007669"/>
    <property type="project" value="UniProtKB-SubCell"/>
</dbReference>
<dbReference type="SUPFAM" id="SSF52540">
    <property type="entry name" value="P-loop containing nucleoside triphosphate hydrolases"/>
    <property type="match status" value="1"/>
</dbReference>
<dbReference type="EMBL" id="LFYT02000010">
    <property type="protein sequence ID" value="PVE42875.1"/>
    <property type="molecule type" value="Genomic_DNA"/>
</dbReference>
<dbReference type="Proteomes" id="UP000037507">
    <property type="component" value="Unassembled WGS sequence"/>
</dbReference>
<evidence type="ECO:0000256" key="2">
    <source>
        <dbReference type="ARBA" id="ARBA00022475"/>
    </source>
</evidence>
<dbReference type="InterPro" id="IPR003439">
    <property type="entry name" value="ABC_transporter-like_ATP-bd"/>
</dbReference>
<comment type="caution">
    <text evidence="11">The sequence shown here is derived from an EMBL/GenBank/DDBJ whole genome shotgun (WGS) entry which is preliminary data.</text>
</comment>
<dbReference type="InterPro" id="IPR036640">
    <property type="entry name" value="ABC1_TM_sf"/>
</dbReference>
<evidence type="ECO:0000256" key="6">
    <source>
        <dbReference type="ARBA" id="ARBA00022989"/>
    </source>
</evidence>
<dbReference type="GO" id="GO:0030253">
    <property type="term" value="P:protein secretion by the type I secretion system"/>
    <property type="evidence" value="ECO:0007669"/>
    <property type="project" value="InterPro"/>
</dbReference>
<dbReference type="AlphaFoldDB" id="A0A2T7UDU5"/>
<sequence>MDPPAGMSSPLSLRHSSEPSWLSLFRPVWVASLRKVFAYGGLSNLLALAPSLYMLEVYGRVVTSRSGLTLVMMTVLIIAVYAWMEVIDWVRESWLQMLANKLELQLSPRIWKMTQQAQLTGPGPVQANLADVQQVRIFLTSPATLALVDLPFAVVVILIIFAIHFWLGVASVMAGAVLGVVTYITHQRVHQPMDHAQQAAQTSQILASSLLRQSESVLAMGMQDRAQRLWQERQDVFLDLQAQASHGAGWGSAMSRFIQVLQASLLLGLGCWLTLMGLIPAHGGMMVVASILGAKALSPITQLIMHSRTIHEAWASWQRLDSFLGPAQKETPPMPMPAPKGLLSGANLSLRSPDGQAELLKGVQFRLEPGQLLAVLGPSGAGKTSLSRMLVGIWPPATGKVRLDGVDIHAWDRAEIGPHIGYLPQNVELFDGTLALNIARFQQPDQNLLDEVITATGLQGWIAGLPLGLNTPLGVDGHVLSGGMRQRVGLARALYGWPRLVVLDEPNAHLDEMGEAQLTQTLAIAKARSCTVVLITHRTAVLSLADQLMVLRDGHMQACGPRDEVIAALQKAMQQPRPTAGVAP</sequence>
<accession>A0A2T7UDU5</accession>
<dbReference type="InterPro" id="IPR003593">
    <property type="entry name" value="AAA+_ATPase"/>
</dbReference>
<proteinExistence type="predicted"/>
<dbReference type="PANTHER" id="PTHR24221:SF248">
    <property type="entry name" value="ABC TRANSPORTER TRANSMEMBRANE REGION"/>
    <property type="match status" value="1"/>
</dbReference>
<evidence type="ECO:0000256" key="7">
    <source>
        <dbReference type="ARBA" id="ARBA00023136"/>
    </source>
</evidence>
<feature type="transmembrane region" description="Helical" evidence="8">
    <location>
        <begin position="67"/>
        <end position="84"/>
    </location>
</feature>
<comment type="subcellular location">
    <subcellularLocation>
        <location evidence="1">Cell membrane</location>
        <topology evidence="1">Multi-pass membrane protein</topology>
    </subcellularLocation>
</comment>
<dbReference type="SMART" id="SM00382">
    <property type="entry name" value="AAA"/>
    <property type="match status" value="1"/>
</dbReference>
<dbReference type="InterPro" id="IPR017871">
    <property type="entry name" value="ABC_transporter-like_CS"/>
</dbReference>
<dbReference type="Gene3D" id="3.40.50.300">
    <property type="entry name" value="P-loop containing nucleotide triphosphate hydrolases"/>
    <property type="match status" value="1"/>
</dbReference>
<dbReference type="PROSITE" id="PS00211">
    <property type="entry name" value="ABC_TRANSPORTER_1"/>
    <property type="match status" value="1"/>
</dbReference>
<evidence type="ECO:0000256" key="4">
    <source>
        <dbReference type="ARBA" id="ARBA00022741"/>
    </source>
</evidence>
<dbReference type="PROSITE" id="PS50893">
    <property type="entry name" value="ABC_TRANSPORTER_2"/>
    <property type="match status" value="1"/>
</dbReference>
<dbReference type="RefSeq" id="WP_083451249.1">
    <property type="nucleotide sequence ID" value="NZ_LFYT02000010.1"/>
</dbReference>
<feature type="transmembrane region" description="Helical" evidence="8">
    <location>
        <begin position="152"/>
        <end position="185"/>
    </location>
</feature>
<keyword evidence="2" id="KW-1003">Cell membrane</keyword>
<feature type="domain" description="ABC transporter" evidence="9">
    <location>
        <begin position="343"/>
        <end position="578"/>
    </location>
</feature>
<evidence type="ECO:0000313" key="11">
    <source>
        <dbReference type="EMBL" id="PVE42875.1"/>
    </source>
</evidence>
<dbReference type="GO" id="GO:0016887">
    <property type="term" value="F:ATP hydrolysis activity"/>
    <property type="evidence" value="ECO:0007669"/>
    <property type="project" value="InterPro"/>
</dbReference>
<dbReference type="GO" id="GO:0030256">
    <property type="term" value="C:type I protein secretion system complex"/>
    <property type="evidence" value="ECO:0007669"/>
    <property type="project" value="InterPro"/>
</dbReference>
<evidence type="ECO:0000256" key="8">
    <source>
        <dbReference type="SAM" id="Phobius"/>
    </source>
</evidence>
<reference evidence="11" key="1">
    <citation type="submission" date="2017-04" db="EMBL/GenBank/DDBJ databases">
        <title>Unexpected and diverse lifestyles within the genus Limnohabitans.</title>
        <authorList>
            <person name="Kasalicky V."/>
            <person name="Mehrshad M."/>
            <person name="Andrei S.-A."/>
            <person name="Salcher M."/>
            <person name="Kratochvilova H."/>
            <person name="Simek K."/>
            <person name="Ghai R."/>
        </authorList>
    </citation>
    <scope>NUCLEOTIDE SEQUENCE [LARGE SCALE GENOMIC DNA]</scope>
    <source>
        <strain evidence="11">II-D5</strain>
    </source>
</reference>
<protein>
    <recommendedName>
        <fullName evidence="13">Type I secretion system permease/ATPase</fullName>
    </recommendedName>
</protein>
<gene>
    <name evidence="11" type="ORF">H663_010235</name>
</gene>
<dbReference type="InterPro" id="IPR010128">
    <property type="entry name" value="ATPase_T1SS_PrtD-like"/>
</dbReference>
<name>A0A2T7UDU5_9BURK</name>
<evidence type="ECO:0000313" key="12">
    <source>
        <dbReference type="Proteomes" id="UP000037507"/>
    </source>
</evidence>
<dbReference type="SUPFAM" id="SSF90123">
    <property type="entry name" value="ABC transporter transmembrane region"/>
    <property type="match status" value="1"/>
</dbReference>
<evidence type="ECO:0000259" key="10">
    <source>
        <dbReference type="PROSITE" id="PS50929"/>
    </source>
</evidence>
<dbReference type="InterPro" id="IPR011527">
    <property type="entry name" value="ABC1_TM_dom"/>
</dbReference>
<dbReference type="STRING" id="1293045.H663_14170"/>
<keyword evidence="4" id="KW-0547">Nucleotide-binding</keyword>
<keyword evidence="3 8" id="KW-0812">Transmembrane</keyword>
<evidence type="ECO:0000256" key="1">
    <source>
        <dbReference type="ARBA" id="ARBA00004651"/>
    </source>
</evidence>
<evidence type="ECO:0000259" key="9">
    <source>
        <dbReference type="PROSITE" id="PS50893"/>
    </source>
</evidence>
<evidence type="ECO:0008006" key="13">
    <source>
        <dbReference type="Google" id="ProtNLM"/>
    </source>
</evidence>
<feature type="transmembrane region" description="Helical" evidence="8">
    <location>
        <begin position="36"/>
        <end position="55"/>
    </location>
</feature>
<dbReference type="GO" id="GO:0140359">
    <property type="term" value="F:ABC-type transporter activity"/>
    <property type="evidence" value="ECO:0007669"/>
    <property type="project" value="InterPro"/>
</dbReference>
<dbReference type="InterPro" id="IPR039421">
    <property type="entry name" value="Type_1_exporter"/>
</dbReference>
<evidence type="ECO:0000256" key="5">
    <source>
        <dbReference type="ARBA" id="ARBA00022840"/>
    </source>
</evidence>
<dbReference type="Gene3D" id="1.20.1560.10">
    <property type="entry name" value="ABC transporter type 1, transmembrane domain"/>
    <property type="match status" value="1"/>
</dbReference>
<dbReference type="NCBIfam" id="TIGR01842">
    <property type="entry name" value="type_I_sec_PrtD"/>
    <property type="match status" value="1"/>
</dbReference>
<feature type="domain" description="ABC transmembrane type-1" evidence="10">
    <location>
        <begin position="42"/>
        <end position="312"/>
    </location>
</feature>
<dbReference type="PROSITE" id="PS50929">
    <property type="entry name" value="ABC_TM1F"/>
    <property type="match status" value="1"/>
</dbReference>
<evidence type="ECO:0000256" key="3">
    <source>
        <dbReference type="ARBA" id="ARBA00022692"/>
    </source>
</evidence>
<dbReference type="GO" id="GO:0034040">
    <property type="term" value="F:ATPase-coupled lipid transmembrane transporter activity"/>
    <property type="evidence" value="ECO:0007669"/>
    <property type="project" value="TreeGrafter"/>
</dbReference>
<feature type="transmembrane region" description="Helical" evidence="8">
    <location>
        <begin position="260"/>
        <end position="279"/>
    </location>
</feature>
<dbReference type="Pfam" id="PF00005">
    <property type="entry name" value="ABC_tran"/>
    <property type="match status" value="1"/>
</dbReference>
<keyword evidence="5" id="KW-0067">ATP-binding</keyword>
<dbReference type="PANTHER" id="PTHR24221">
    <property type="entry name" value="ATP-BINDING CASSETTE SUB-FAMILY B"/>
    <property type="match status" value="1"/>
</dbReference>
<organism evidence="11 12">
    <name type="scientific">Limnohabitans planktonicus II-D5</name>
    <dbReference type="NCBI Taxonomy" id="1293045"/>
    <lineage>
        <taxon>Bacteria</taxon>
        <taxon>Pseudomonadati</taxon>
        <taxon>Pseudomonadota</taxon>
        <taxon>Betaproteobacteria</taxon>
        <taxon>Burkholderiales</taxon>
        <taxon>Comamonadaceae</taxon>
        <taxon>Limnohabitans</taxon>
    </lineage>
</organism>
<keyword evidence="7 8" id="KW-0472">Membrane</keyword>